<name>A0ABT2N4Q6_9CYAN</name>
<dbReference type="InterPro" id="IPR016032">
    <property type="entry name" value="Sig_transdc_resp-reg_C-effctor"/>
</dbReference>
<dbReference type="PRINTS" id="PR00038">
    <property type="entry name" value="HTHLUXR"/>
</dbReference>
<dbReference type="InterPro" id="IPR000792">
    <property type="entry name" value="Tscrpt_reg_LuxR_C"/>
</dbReference>
<dbReference type="Proteomes" id="UP001525961">
    <property type="component" value="Unassembled WGS sequence"/>
</dbReference>
<comment type="caution">
    <text evidence="2">The sequence shown here is derived from an EMBL/GenBank/DDBJ whole genome shotgun (WGS) entry which is preliminary data.</text>
</comment>
<dbReference type="EMBL" id="JAMXFA010000004">
    <property type="protein sequence ID" value="MCT7976859.1"/>
    <property type="molecule type" value="Genomic_DNA"/>
</dbReference>
<sequence length="482" mass="55977">MDDKQRFHRAFEELTPRRRQVLERFLAGKTDAQIASELVMAETTVRKHIQNISRSFFLEGRAQREELKALFRQYKPELLGGSSVVTPTLEEPQQDLAPEKITPMTGVVPLNSPLYIERQADRLCREALQIGSSRQTSVPFLRIKGARGLGKSSLLMRLRHWLENEQKQIVGFVDLGGFDFEPGAFRDLNKLLYQFTYAVAHSFSAIVPNLRPPDLREYWRDDVAAASNCTDYLETHIFAKIKQPKTLIIDGIDKVLGRQETQTPFLNLLRSWNERKMKYVGQGAILWPSLAIAYSTEPFPHYEITDSPLQNVGIQVELEEFDVEQIVDLAKDYYKLELNYNEVNYIRQLIGGHPALLNEALYQMSQNEIKPEILEKQSHELSKYLQKIEIQVEQKKYIFTELVSRNDPFDYGLGKILKLLQAHEELMPCFKKIVQGERCTDEFAKYQLELAGLIRGYPFEVRVRCELYRQFFNAYWGLERGK</sequence>
<protein>
    <submittedName>
        <fullName evidence="2">AAA-like domain-containing protein</fullName>
    </submittedName>
</protein>
<dbReference type="SUPFAM" id="SSF52540">
    <property type="entry name" value="P-loop containing nucleoside triphosphate hydrolases"/>
    <property type="match status" value="1"/>
</dbReference>
<dbReference type="Gene3D" id="1.10.10.10">
    <property type="entry name" value="Winged helix-like DNA-binding domain superfamily/Winged helix DNA-binding domain"/>
    <property type="match status" value="1"/>
</dbReference>
<dbReference type="InterPro" id="IPR027417">
    <property type="entry name" value="P-loop_NTPase"/>
</dbReference>
<dbReference type="Pfam" id="PF14516">
    <property type="entry name" value="AAA_35"/>
    <property type="match status" value="1"/>
</dbReference>
<dbReference type="SUPFAM" id="SSF46894">
    <property type="entry name" value="C-terminal effector domain of the bipartite response regulators"/>
    <property type="match status" value="1"/>
</dbReference>
<dbReference type="InterPro" id="IPR036388">
    <property type="entry name" value="WH-like_DNA-bd_sf"/>
</dbReference>
<evidence type="ECO:0000313" key="3">
    <source>
        <dbReference type="Proteomes" id="UP001525961"/>
    </source>
</evidence>
<evidence type="ECO:0000313" key="2">
    <source>
        <dbReference type="EMBL" id="MCT7976859.1"/>
    </source>
</evidence>
<proteinExistence type="predicted"/>
<dbReference type="Pfam" id="PF00196">
    <property type="entry name" value="GerE"/>
    <property type="match status" value="1"/>
</dbReference>
<keyword evidence="3" id="KW-1185">Reference proteome</keyword>
<evidence type="ECO:0000259" key="1">
    <source>
        <dbReference type="SMART" id="SM00421"/>
    </source>
</evidence>
<dbReference type="RefSeq" id="WP_261234610.1">
    <property type="nucleotide sequence ID" value="NZ_JAMXFA010000004.1"/>
</dbReference>
<dbReference type="SMART" id="SM00421">
    <property type="entry name" value="HTH_LUXR"/>
    <property type="match status" value="1"/>
</dbReference>
<accession>A0ABT2N4Q6</accession>
<feature type="domain" description="HTH luxR-type" evidence="1">
    <location>
        <begin position="11"/>
        <end position="68"/>
    </location>
</feature>
<gene>
    <name evidence="2" type="ORF">NG792_03850</name>
</gene>
<organism evidence="2 3">
    <name type="scientific">Laspinema olomoucense D3b</name>
    <dbReference type="NCBI Taxonomy" id="2953688"/>
    <lineage>
        <taxon>Bacteria</taxon>
        <taxon>Bacillati</taxon>
        <taxon>Cyanobacteriota</taxon>
        <taxon>Cyanophyceae</taxon>
        <taxon>Oscillatoriophycideae</taxon>
        <taxon>Oscillatoriales</taxon>
        <taxon>Laspinemataceae</taxon>
        <taxon>Laspinema</taxon>
        <taxon>Laspinema olomoucense</taxon>
    </lineage>
</organism>
<reference evidence="2 3" key="1">
    <citation type="journal article" date="2022" name="Front. Microbiol.">
        <title>High genomic differentiation and limited gene flow indicate recent cryptic speciation within the genus Laspinema (cyanobacteria).</title>
        <authorList>
            <person name="Stanojkovic A."/>
            <person name="Skoupy S."/>
            <person name="Skaloud P."/>
            <person name="Dvorak P."/>
        </authorList>
    </citation>
    <scope>NUCLEOTIDE SEQUENCE [LARGE SCALE GENOMIC DNA]</scope>
    <source>
        <strain evidence="2 3">D3b</strain>
    </source>
</reference>